<dbReference type="AlphaFoldDB" id="A0A9D3VEK5"/>
<protein>
    <submittedName>
        <fullName evidence="1">Uncharacterized protein</fullName>
    </submittedName>
</protein>
<comment type="caution">
    <text evidence="1">The sequence shown here is derived from an EMBL/GenBank/DDBJ whole genome shotgun (WGS) entry which is preliminary data.</text>
</comment>
<accession>A0A9D3VEK5</accession>
<name>A0A9D3VEK5_9ROSI</name>
<proteinExistence type="predicted"/>
<gene>
    <name evidence="1" type="ORF">J1N35_020760</name>
</gene>
<keyword evidence="2" id="KW-1185">Reference proteome</keyword>
<evidence type="ECO:0000313" key="1">
    <source>
        <dbReference type="EMBL" id="KAH1080999.1"/>
    </source>
</evidence>
<sequence>MSQRECKNGLDRCRRCDIFVSLDSGIINMTRLMGLGVEIRKKAKLKENEGEDDGTANNYIDFEDVDML</sequence>
<dbReference type="EMBL" id="JAIQCV010000007">
    <property type="protein sequence ID" value="KAH1080999.1"/>
    <property type="molecule type" value="Genomic_DNA"/>
</dbReference>
<reference evidence="1 2" key="1">
    <citation type="journal article" date="2021" name="Plant Biotechnol. J.">
        <title>Multi-omics assisted identification of the key and species-specific regulatory components of drought-tolerant mechanisms in Gossypium stocksii.</title>
        <authorList>
            <person name="Yu D."/>
            <person name="Ke L."/>
            <person name="Zhang D."/>
            <person name="Wu Y."/>
            <person name="Sun Y."/>
            <person name="Mei J."/>
            <person name="Sun J."/>
            <person name="Sun Y."/>
        </authorList>
    </citation>
    <scope>NUCLEOTIDE SEQUENCE [LARGE SCALE GENOMIC DNA]</scope>
    <source>
        <strain evidence="2">cv. E1</strain>
        <tissue evidence="1">Leaf</tissue>
    </source>
</reference>
<dbReference type="Proteomes" id="UP000828251">
    <property type="component" value="Unassembled WGS sequence"/>
</dbReference>
<organism evidence="1 2">
    <name type="scientific">Gossypium stocksii</name>
    <dbReference type="NCBI Taxonomy" id="47602"/>
    <lineage>
        <taxon>Eukaryota</taxon>
        <taxon>Viridiplantae</taxon>
        <taxon>Streptophyta</taxon>
        <taxon>Embryophyta</taxon>
        <taxon>Tracheophyta</taxon>
        <taxon>Spermatophyta</taxon>
        <taxon>Magnoliopsida</taxon>
        <taxon>eudicotyledons</taxon>
        <taxon>Gunneridae</taxon>
        <taxon>Pentapetalae</taxon>
        <taxon>rosids</taxon>
        <taxon>malvids</taxon>
        <taxon>Malvales</taxon>
        <taxon>Malvaceae</taxon>
        <taxon>Malvoideae</taxon>
        <taxon>Gossypium</taxon>
    </lineage>
</organism>
<evidence type="ECO:0000313" key="2">
    <source>
        <dbReference type="Proteomes" id="UP000828251"/>
    </source>
</evidence>